<evidence type="ECO:0000313" key="3">
    <source>
        <dbReference type="Proteomes" id="UP000013523"/>
    </source>
</evidence>
<dbReference type="AlphaFoldDB" id="R4KE32"/>
<sequence>MIINTKNKSSKDQEKSNRINELENVVEKYTRTERHLEQHSDIANNDSIDEAKDKQRKRKDKIESLENKIIHGEGGATNEKENLKKNIQYGEGYINHNADNMNESDLQNLKDRQENRKDTLNTLK</sequence>
<proteinExistence type="predicted"/>
<reference evidence="2 3" key="1">
    <citation type="submission" date="2012-01" db="EMBL/GenBank/DDBJ databases">
        <title>Complete sequence of chromosome of Clostridium pasteurianum BC1.</title>
        <authorList>
            <consortium name="US DOE Joint Genome Institute"/>
            <person name="Lucas S."/>
            <person name="Han J."/>
            <person name="Lapidus A."/>
            <person name="Cheng J.-F."/>
            <person name="Goodwin L."/>
            <person name="Pitluck S."/>
            <person name="Peters L."/>
            <person name="Mikhailova N."/>
            <person name="Teshima H."/>
            <person name="Detter J.C."/>
            <person name="Han C."/>
            <person name="Tapia R."/>
            <person name="Land M."/>
            <person name="Hauser L."/>
            <person name="Kyrpides N."/>
            <person name="Ivanova N."/>
            <person name="Pagani I."/>
            <person name="Dunn J."/>
            <person name="Taghavi S."/>
            <person name="Francis A."/>
            <person name="van der Lelie D."/>
            <person name="Woyke T."/>
        </authorList>
    </citation>
    <scope>NUCLEOTIDE SEQUENCE [LARGE SCALE GENOMIC DNA]</scope>
    <source>
        <strain evidence="2 3">BC1</strain>
    </source>
</reference>
<dbReference type="PATRIC" id="fig|86416.3.peg.4066"/>
<feature type="region of interest" description="Disordered" evidence="1">
    <location>
        <begin position="94"/>
        <end position="124"/>
    </location>
</feature>
<dbReference type="RefSeq" id="WP_015617084.1">
    <property type="nucleotide sequence ID" value="NC_021182.1"/>
</dbReference>
<name>R4KE32_CLOPA</name>
<feature type="compositionally biased region" description="Basic and acidic residues" evidence="1">
    <location>
        <begin position="9"/>
        <end position="40"/>
    </location>
</feature>
<dbReference type="Proteomes" id="UP000013523">
    <property type="component" value="Chromosome"/>
</dbReference>
<keyword evidence="3" id="KW-1185">Reference proteome</keyword>
<dbReference type="KEGG" id="cpas:Clopa_4069"/>
<accession>R4KE32</accession>
<organism evidence="2 3">
    <name type="scientific">Clostridium pasteurianum BC1</name>
    <dbReference type="NCBI Taxonomy" id="86416"/>
    <lineage>
        <taxon>Bacteria</taxon>
        <taxon>Bacillati</taxon>
        <taxon>Bacillota</taxon>
        <taxon>Clostridia</taxon>
        <taxon>Eubacteriales</taxon>
        <taxon>Clostridiaceae</taxon>
        <taxon>Clostridium</taxon>
    </lineage>
</organism>
<protein>
    <submittedName>
        <fullName evidence="2">Uncharacterized protein</fullName>
    </submittedName>
</protein>
<dbReference type="eggNOG" id="ENOG50330AG">
    <property type="taxonomic scope" value="Bacteria"/>
</dbReference>
<evidence type="ECO:0000256" key="1">
    <source>
        <dbReference type="SAM" id="MobiDB-lite"/>
    </source>
</evidence>
<feature type="compositionally biased region" description="Polar residues" evidence="1">
    <location>
        <begin position="97"/>
        <end position="107"/>
    </location>
</feature>
<feature type="region of interest" description="Disordered" evidence="1">
    <location>
        <begin position="1"/>
        <end position="63"/>
    </location>
</feature>
<dbReference type="OrthoDB" id="1716599at2"/>
<evidence type="ECO:0000313" key="2">
    <source>
        <dbReference type="EMBL" id="AGK98809.1"/>
    </source>
</evidence>
<dbReference type="HOGENOM" id="CLU_1999944_0_0_9"/>
<feature type="compositionally biased region" description="Basic and acidic residues" evidence="1">
    <location>
        <begin position="108"/>
        <end position="124"/>
    </location>
</feature>
<dbReference type="EMBL" id="CP003261">
    <property type="protein sequence ID" value="AGK98809.1"/>
    <property type="molecule type" value="Genomic_DNA"/>
</dbReference>
<gene>
    <name evidence="2" type="ORF">Clopa_4069</name>
</gene>